<dbReference type="RefSeq" id="WP_206092941.1">
    <property type="nucleotide sequence ID" value="NZ_CP065053.1"/>
</dbReference>
<dbReference type="EMBL" id="CP065053">
    <property type="protein sequence ID" value="QPI53554.1"/>
    <property type="molecule type" value="Genomic_DNA"/>
</dbReference>
<accession>A0AA49ABJ3</accession>
<evidence type="ECO:0000313" key="1">
    <source>
        <dbReference type="EMBL" id="QPI53554.1"/>
    </source>
</evidence>
<evidence type="ECO:0000313" key="2">
    <source>
        <dbReference type="Proteomes" id="UP000662888"/>
    </source>
</evidence>
<dbReference type="Proteomes" id="UP000662888">
    <property type="component" value="Chromosome"/>
</dbReference>
<keyword evidence="2" id="KW-1185">Reference proteome</keyword>
<name>A0AA49ABJ3_9BURK</name>
<organism evidence="1 2">
    <name type="scientific">Massilia antarctica</name>
    <dbReference type="NCBI Taxonomy" id="2765360"/>
    <lineage>
        <taxon>Bacteria</taxon>
        <taxon>Pseudomonadati</taxon>
        <taxon>Pseudomonadota</taxon>
        <taxon>Betaproteobacteria</taxon>
        <taxon>Burkholderiales</taxon>
        <taxon>Oxalobacteraceae</taxon>
        <taxon>Telluria group</taxon>
        <taxon>Massilia</taxon>
    </lineage>
</organism>
<proteinExistence type="predicted"/>
<protein>
    <submittedName>
        <fullName evidence="1">Uncharacterized protein</fullName>
    </submittedName>
</protein>
<sequence length="213" mass="21253">MQRRHHRWSGNVFIGGGTVKTDVISPEELVPPAVHTAMTVVGVASAVILAGPVVAVAGLGLGIGGGMLGGFVGGKVFGEGTDGQKWSALGGSVIGGLLGGKLGSGLANGVFPRPVTPGMGFVKGGLPGMKTANAAGAADASAAALLKVTKEAHAIYAKEIPLATRLTQEIAGPDAIVSARAKEPGSAANRLQRALDNKWTSEISTTDSAIDNL</sequence>
<gene>
    <name evidence="1" type="ORF">IV454_25205</name>
</gene>
<reference evidence="1 2" key="1">
    <citation type="submission" date="2020-11" db="EMBL/GenBank/DDBJ databases">
        <authorList>
            <person name="Sun Q."/>
        </authorList>
    </citation>
    <scope>NUCLEOTIDE SEQUENCE [LARGE SCALE GENOMIC DNA]</scope>
    <source>
        <strain evidence="1 2">P8398</strain>
    </source>
</reference>